<keyword evidence="6" id="KW-0406">Ion transport</keyword>
<feature type="transmembrane region" description="Helical" evidence="9">
    <location>
        <begin position="287"/>
        <end position="307"/>
    </location>
</feature>
<evidence type="ECO:0000256" key="8">
    <source>
        <dbReference type="ARBA" id="ARBA00023201"/>
    </source>
</evidence>
<dbReference type="Pfam" id="PF00999">
    <property type="entry name" value="Na_H_Exchanger"/>
    <property type="match status" value="1"/>
</dbReference>
<feature type="transmembrane region" description="Helical" evidence="9">
    <location>
        <begin position="6"/>
        <end position="26"/>
    </location>
</feature>
<evidence type="ECO:0000256" key="2">
    <source>
        <dbReference type="ARBA" id="ARBA00022448"/>
    </source>
</evidence>
<feature type="transmembrane region" description="Helical" evidence="9">
    <location>
        <begin position="66"/>
        <end position="83"/>
    </location>
</feature>
<dbReference type="PANTHER" id="PTHR10110">
    <property type="entry name" value="SODIUM/HYDROGEN EXCHANGER"/>
    <property type="match status" value="1"/>
</dbReference>
<name>A0AAU9KBW5_9CILI</name>
<keyword evidence="4 9" id="KW-1133">Transmembrane helix</keyword>
<evidence type="ECO:0000313" key="11">
    <source>
        <dbReference type="EMBL" id="CAG9335993.1"/>
    </source>
</evidence>
<dbReference type="GO" id="GO:0098719">
    <property type="term" value="P:sodium ion import across plasma membrane"/>
    <property type="evidence" value="ECO:0007669"/>
    <property type="project" value="TreeGrafter"/>
</dbReference>
<dbReference type="GO" id="GO:0015385">
    <property type="term" value="F:sodium:proton antiporter activity"/>
    <property type="evidence" value="ECO:0007669"/>
    <property type="project" value="InterPro"/>
</dbReference>
<feature type="transmembrane region" description="Helical" evidence="9">
    <location>
        <begin position="319"/>
        <end position="347"/>
    </location>
</feature>
<dbReference type="AlphaFoldDB" id="A0AAU9KBW5"/>
<comment type="subcellular location">
    <subcellularLocation>
        <location evidence="1">Membrane</location>
        <topology evidence="1">Multi-pass membrane protein</topology>
    </subcellularLocation>
</comment>
<feature type="transmembrane region" description="Helical" evidence="9">
    <location>
        <begin position="33"/>
        <end position="54"/>
    </location>
</feature>
<feature type="transmembrane region" description="Helical" evidence="9">
    <location>
        <begin position="359"/>
        <end position="380"/>
    </location>
</feature>
<keyword evidence="3 9" id="KW-0812">Transmembrane</keyword>
<dbReference type="GO" id="GO:0015386">
    <property type="term" value="F:potassium:proton antiporter activity"/>
    <property type="evidence" value="ECO:0007669"/>
    <property type="project" value="TreeGrafter"/>
</dbReference>
<feature type="transmembrane region" description="Helical" evidence="9">
    <location>
        <begin position="386"/>
        <end position="407"/>
    </location>
</feature>
<accession>A0AAU9KBW5</accession>
<dbReference type="Proteomes" id="UP001162131">
    <property type="component" value="Unassembled WGS sequence"/>
</dbReference>
<protein>
    <recommendedName>
        <fullName evidence="10">Cation/H+ exchanger transmembrane domain-containing protein</fullName>
    </recommendedName>
</protein>
<evidence type="ECO:0000256" key="4">
    <source>
        <dbReference type="ARBA" id="ARBA00022989"/>
    </source>
</evidence>
<dbReference type="InterPro" id="IPR006153">
    <property type="entry name" value="Cation/H_exchanger_TM"/>
</dbReference>
<evidence type="ECO:0000256" key="6">
    <source>
        <dbReference type="ARBA" id="ARBA00023065"/>
    </source>
</evidence>
<keyword evidence="12" id="KW-1185">Reference proteome</keyword>
<comment type="caution">
    <text evidence="11">The sequence shown here is derived from an EMBL/GenBank/DDBJ whole genome shotgun (WGS) entry which is preliminary data.</text>
</comment>
<feature type="domain" description="Cation/H+ exchanger transmembrane" evidence="10">
    <location>
        <begin position="17"/>
        <end position="409"/>
    </location>
</feature>
<evidence type="ECO:0000256" key="3">
    <source>
        <dbReference type="ARBA" id="ARBA00022692"/>
    </source>
</evidence>
<organism evidence="11 12">
    <name type="scientific">Blepharisma stoltei</name>
    <dbReference type="NCBI Taxonomy" id="1481888"/>
    <lineage>
        <taxon>Eukaryota</taxon>
        <taxon>Sar</taxon>
        <taxon>Alveolata</taxon>
        <taxon>Ciliophora</taxon>
        <taxon>Postciliodesmatophora</taxon>
        <taxon>Heterotrichea</taxon>
        <taxon>Heterotrichida</taxon>
        <taxon>Blepharismidae</taxon>
        <taxon>Blepharisma</taxon>
    </lineage>
</organism>
<keyword evidence="8" id="KW-0739">Sodium transport</keyword>
<evidence type="ECO:0000256" key="9">
    <source>
        <dbReference type="SAM" id="Phobius"/>
    </source>
</evidence>
<dbReference type="EMBL" id="CAJZBQ010000063">
    <property type="protein sequence ID" value="CAG9335993.1"/>
    <property type="molecule type" value="Genomic_DNA"/>
</dbReference>
<proteinExistence type="predicted"/>
<evidence type="ECO:0000256" key="7">
    <source>
        <dbReference type="ARBA" id="ARBA00023136"/>
    </source>
</evidence>
<feature type="transmembrane region" description="Helical" evidence="9">
    <location>
        <begin position="95"/>
        <end position="115"/>
    </location>
</feature>
<evidence type="ECO:0000256" key="1">
    <source>
        <dbReference type="ARBA" id="ARBA00004141"/>
    </source>
</evidence>
<reference evidence="11" key="1">
    <citation type="submission" date="2021-09" db="EMBL/GenBank/DDBJ databases">
        <authorList>
            <consortium name="AG Swart"/>
            <person name="Singh M."/>
            <person name="Singh A."/>
            <person name="Seah K."/>
            <person name="Emmerich C."/>
        </authorList>
    </citation>
    <scope>NUCLEOTIDE SEQUENCE</scope>
    <source>
        <strain evidence="11">ATCC30299</strain>
    </source>
</reference>
<evidence type="ECO:0000256" key="5">
    <source>
        <dbReference type="ARBA" id="ARBA00023053"/>
    </source>
</evidence>
<feature type="transmembrane region" description="Helical" evidence="9">
    <location>
        <begin position="135"/>
        <end position="153"/>
    </location>
</feature>
<evidence type="ECO:0000259" key="10">
    <source>
        <dbReference type="Pfam" id="PF00999"/>
    </source>
</evidence>
<dbReference type="GO" id="GO:0051453">
    <property type="term" value="P:regulation of intracellular pH"/>
    <property type="evidence" value="ECO:0007669"/>
    <property type="project" value="TreeGrafter"/>
</dbReference>
<feature type="transmembrane region" description="Helical" evidence="9">
    <location>
        <begin position="198"/>
        <end position="224"/>
    </location>
</feature>
<gene>
    <name evidence="11" type="ORF">BSTOLATCC_MIC65301</name>
</gene>
<dbReference type="PRINTS" id="PR01084">
    <property type="entry name" value="NAHEXCHNGR"/>
</dbReference>
<dbReference type="InterPro" id="IPR004709">
    <property type="entry name" value="NaH_exchanger"/>
</dbReference>
<dbReference type="Gene3D" id="6.10.140.1330">
    <property type="match status" value="1"/>
</dbReference>
<feature type="transmembrane region" description="Helical" evidence="9">
    <location>
        <begin position="165"/>
        <end position="186"/>
    </location>
</feature>
<feature type="transmembrane region" description="Helical" evidence="9">
    <location>
        <begin position="257"/>
        <end position="275"/>
    </location>
</feature>
<keyword evidence="7 9" id="KW-0472">Membrane</keyword>
<dbReference type="PANTHER" id="PTHR10110:SF187">
    <property type="entry name" value="SODIUM_HYDROGEN EXCHANGER"/>
    <property type="match status" value="1"/>
</dbReference>
<sequence>MESLLGVEVFLAVIILILYILTAELIEKSKCDYLHETTIAIGLGMIGGLGFYFLAGDQKIEFSTGIFFYFVLPPIVFAAGYTLKSRNFFLNFGFIALYGFLGTFFSFLTLAIMAIFFNENGAVSDTDKISTKDCLLLASVLSATDTVAAITVVKESKFPRLHSILFGEGVMNDAVAIVLFRTVAYIGDEFDALDGLNLLLSFLYMTGTSILIGLGLGLLAAYILKKFGSMGDHPDRETAFIILMGYMSYIVSELLDLSGIMAIFVCGVTMAHYAWHNLSRDSQQGTNLVFSAFSQGAEALTFTYLGMTVTTTGWEDWNILFLLCMFVAMVVGRAASIFMSSAIVYLLQWGHFGLDSKSICVAWFTGLIRGAIAFALVLQIESEHQKVLVSTTLGIALLTTICLTNLLSPYTRFIGLESSSSQEIYFELMSKTANTDDKIYTQTIESSGLSWFHRNWQKIDEKYLTPIFGGMKIEEEQKKVWDKLWADDEIEINKL</sequence>
<keyword evidence="5" id="KW-0915">Sodium</keyword>
<dbReference type="GO" id="GO:0005886">
    <property type="term" value="C:plasma membrane"/>
    <property type="evidence" value="ECO:0007669"/>
    <property type="project" value="TreeGrafter"/>
</dbReference>
<keyword evidence="2" id="KW-0813">Transport</keyword>
<evidence type="ECO:0000313" key="12">
    <source>
        <dbReference type="Proteomes" id="UP001162131"/>
    </source>
</evidence>
<dbReference type="InterPro" id="IPR018422">
    <property type="entry name" value="Cation/H_exchanger_CPA1"/>
</dbReference>